<dbReference type="AlphaFoldDB" id="A0A2P2L1K5"/>
<feature type="compositionally biased region" description="Polar residues" evidence="1">
    <location>
        <begin position="1"/>
        <end position="13"/>
    </location>
</feature>
<reference evidence="2" key="1">
    <citation type="submission" date="2018-02" db="EMBL/GenBank/DDBJ databases">
        <title>Rhizophora mucronata_Transcriptome.</title>
        <authorList>
            <person name="Meera S.P."/>
            <person name="Sreeshan A."/>
            <person name="Augustine A."/>
        </authorList>
    </citation>
    <scope>NUCLEOTIDE SEQUENCE</scope>
    <source>
        <tissue evidence="2">Leaf</tissue>
    </source>
</reference>
<sequence length="25" mass="2708">MVPEQESQVNNCTPKAWTTMGGVPC</sequence>
<accession>A0A2P2L1K5</accession>
<name>A0A2P2L1K5_RHIMU</name>
<proteinExistence type="predicted"/>
<evidence type="ECO:0000256" key="1">
    <source>
        <dbReference type="SAM" id="MobiDB-lite"/>
    </source>
</evidence>
<organism evidence="2">
    <name type="scientific">Rhizophora mucronata</name>
    <name type="common">Asiatic mangrove</name>
    <dbReference type="NCBI Taxonomy" id="61149"/>
    <lineage>
        <taxon>Eukaryota</taxon>
        <taxon>Viridiplantae</taxon>
        <taxon>Streptophyta</taxon>
        <taxon>Embryophyta</taxon>
        <taxon>Tracheophyta</taxon>
        <taxon>Spermatophyta</taxon>
        <taxon>Magnoliopsida</taxon>
        <taxon>eudicotyledons</taxon>
        <taxon>Gunneridae</taxon>
        <taxon>Pentapetalae</taxon>
        <taxon>rosids</taxon>
        <taxon>fabids</taxon>
        <taxon>Malpighiales</taxon>
        <taxon>Rhizophoraceae</taxon>
        <taxon>Rhizophora</taxon>
    </lineage>
</organism>
<evidence type="ECO:0000313" key="2">
    <source>
        <dbReference type="EMBL" id="MBX11857.1"/>
    </source>
</evidence>
<feature type="region of interest" description="Disordered" evidence="1">
    <location>
        <begin position="1"/>
        <end position="25"/>
    </location>
</feature>
<dbReference type="EMBL" id="GGEC01031373">
    <property type="protein sequence ID" value="MBX11857.1"/>
    <property type="molecule type" value="Transcribed_RNA"/>
</dbReference>
<protein>
    <submittedName>
        <fullName evidence="2">Uncharacterized protein</fullName>
    </submittedName>
</protein>